<comment type="caution">
    <text evidence="1">The sequence shown here is derived from an EMBL/GenBank/DDBJ whole genome shotgun (WGS) entry which is preliminary data.</text>
</comment>
<dbReference type="AlphaFoldDB" id="A0AAV7CFB7"/>
<evidence type="ECO:0000313" key="2">
    <source>
        <dbReference type="Proteomes" id="UP000824782"/>
    </source>
</evidence>
<gene>
    <name evidence="1" type="ORF">GDO81_008410</name>
</gene>
<sequence>MCHIDPVLQKSGPCSSICWSIVSVWQVVSQFLHLPHLVWQPYAQLLYGHFQPELNRYSKSTLYVINVVSQLCGTLLLHHWALHIM</sequence>
<organism evidence="1 2">
    <name type="scientific">Engystomops pustulosus</name>
    <name type="common">Tungara frog</name>
    <name type="synonym">Physalaemus pustulosus</name>
    <dbReference type="NCBI Taxonomy" id="76066"/>
    <lineage>
        <taxon>Eukaryota</taxon>
        <taxon>Metazoa</taxon>
        <taxon>Chordata</taxon>
        <taxon>Craniata</taxon>
        <taxon>Vertebrata</taxon>
        <taxon>Euteleostomi</taxon>
        <taxon>Amphibia</taxon>
        <taxon>Batrachia</taxon>
        <taxon>Anura</taxon>
        <taxon>Neobatrachia</taxon>
        <taxon>Hyloidea</taxon>
        <taxon>Leptodactylidae</taxon>
        <taxon>Leiuperinae</taxon>
        <taxon>Engystomops</taxon>
    </lineage>
</organism>
<reference evidence="1" key="1">
    <citation type="thesis" date="2020" institute="ProQuest LLC" country="789 East Eisenhower Parkway, Ann Arbor, MI, USA">
        <title>Comparative Genomics and Chromosome Evolution.</title>
        <authorList>
            <person name="Mudd A.B."/>
        </authorList>
    </citation>
    <scope>NUCLEOTIDE SEQUENCE</scope>
    <source>
        <strain evidence="1">237g6f4</strain>
        <tissue evidence="1">Blood</tissue>
    </source>
</reference>
<proteinExistence type="predicted"/>
<dbReference type="EMBL" id="WNYA01000003">
    <property type="protein sequence ID" value="KAG8583439.1"/>
    <property type="molecule type" value="Genomic_DNA"/>
</dbReference>
<accession>A0AAV7CFB7</accession>
<dbReference type="Proteomes" id="UP000824782">
    <property type="component" value="Unassembled WGS sequence"/>
</dbReference>
<keyword evidence="2" id="KW-1185">Reference proteome</keyword>
<name>A0AAV7CFB7_ENGPU</name>
<evidence type="ECO:0000313" key="1">
    <source>
        <dbReference type="EMBL" id="KAG8583439.1"/>
    </source>
</evidence>
<protein>
    <submittedName>
        <fullName evidence="1">Uncharacterized protein</fullName>
    </submittedName>
</protein>